<comment type="similarity">
    <text evidence="2 9">Belongs to the OXA1/ALB3/YidC family.</text>
</comment>
<feature type="region of interest" description="Disordered" evidence="10">
    <location>
        <begin position="149"/>
        <end position="172"/>
    </location>
</feature>
<feature type="region of interest" description="Disordered" evidence="10">
    <location>
        <begin position="510"/>
        <end position="533"/>
    </location>
</feature>
<evidence type="ECO:0000256" key="11">
    <source>
        <dbReference type="SAM" id="Phobius"/>
    </source>
</evidence>
<keyword evidence="8 11" id="KW-0472">Membrane</keyword>
<evidence type="ECO:0000256" key="5">
    <source>
        <dbReference type="ARBA" id="ARBA00022946"/>
    </source>
</evidence>
<proteinExistence type="inferred from homology"/>
<dbReference type="PANTHER" id="PTHR12428">
    <property type="entry name" value="OXA1"/>
    <property type="match status" value="1"/>
</dbReference>
<evidence type="ECO:0000256" key="10">
    <source>
        <dbReference type="SAM" id="MobiDB-lite"/>
    </source>
</evidence>
<dbReference type="Pfam" id="PF02096">
    <property type="entry name" value="60KD_IMP"/>
    <property type="match status" value="1"/>
</dbReference>
<gene>
    <name evidence="13" type="ORF">TASIC1_0005051700</name>
</gene>
<evidence type="ECO:0000313" key="13">
    <source>
        <dbReference type="EMBL" id="GFP55659.1"/>
    </source>
</evidence>
<dbReference type="Pfam" id="PF08219">
    <property type="entry name" value="TOM13"/>
    <property type="match status" value="1"/>
</dbReference>
<keyword evidence="4" id="KW-0999">Mitochondrion inner membrane</keyword>
<sequence>MSTDDLSAHLADSGVTMRSDSEQYSPGNEVSSPSSSNSPVILYNPPTAWSLIRSAAINLVLPFINGMMLGFGELFAHEFAFRLGWGGTKNLSNRQLSHGRQFGTSLRNTNGRLTTASSPFRTRYAAAAPIVLGGVSSSRSLSLWGWGGGSKKDDSAASAAATTPETAGDAVAAPAPVEQASAATSAVPADAAAAASATEPAVAASDVDLSSISALINGQDILNMPEDLGYLHAIGLDYGWGFTSAMQWTLEHVHVWSGLGWGASIMATAVLLRAIMFYPQIQSLKFNAIMQRMRKDPRSNEAMKLVQQGFQESDMEKRQRGQVLNKMLRSEYGVSNWGILWSLAQIPFTFGLFRIVSGMVHIPVPSLESAGFLWFTDLSATDPYFILPAAGTALMMGALLINAKHTPQQQRKMLKPMMYIFGTVGFVGTTFLSAAVNLMTVALGGSTLLTALILNISSIRRSLGLPVGPVDEAPAPQKKIQYEAPRTEAPGLSGLRERLTNSLDDMKKGVSESVSNYTGTYSGTEQEKAERKRREMIRKLEDMRKQQEREQFELKYKGKK</sequence>
<keyword evidence="6 11" id="KW-1133">Transmembrane helix</keyword>
<evidence type="ECO:0000256" key="7">
    <source>
        <dbReference type="ARBA" id="ARBA00023128"/>
    </source>
</evidence>
<dbReference type="OrthoDB" id="2148490at2759"/>
<evidence type="ECO:0000256" key="6">
    <source>
        <dbReference type="ARBA" id="ARBA00022989"/>
    </source>
</evidence>
<evidence type="ECO:0000256" key="2">
    <source>
        <dbReference type="ARBA" id="ARBA00009877"/>
    </source>
</evidence>
<dbReference type="AlphaFoldDB" id="A0A6V8QTI1"/>
<feature type="domain" description="Membrane insertase YidC/Oxa/ALB C-terminal" evidence="12">
    <location>
        <begin position="261"/>
        <end position="441"/>
    </location>
</feature>
<dbReference type="PANTHER" id="PTHR12428:SF66">
    <property type="entry name" value="MITOCHONDRIAL INNER MEMBRANE PROTEIN OXA1L"/>
    <property type="match status" value="1"/>
</dbReference>
<accession>A0A6V8QTI1</accession>
<evidence type="ECO:0000313" key="14">
    <source>
        <dbReference type="Proteomes" id="UP000517252"/>
    </source>
</evidence>
<dbReference type="GO" id="GO:0032979">
    <property type="term" value="P:protein insertion into mitochondrial inner membrane from matrix"/>
    <property type="evidence" value="ECO:0007669"/>
    <property type="project" value="TreeGrafter"/>
</dbReference>
<dbReference type="GO" id="GO:0005743">
    <property type="term" value="C:mitochondrial inner membrane"/>
    <property type="evidence" value="ECO:0007669"/>
    <property type="project" value="UniProtKB-SubCell"/>
</dbReference>
<feature type="transmembrane region" description="Helical" evidence="11">
    <location>
        <begin position="253"/>
        <end position="275"/>
    </location>
</feature>
<evidence type="ECO:0000256" key="4">
    <source>
        <dbReference type="ARBA" id="ARBA00022792"/>
    </source>
</evidence>
<dbReference type="GO" id="GO:0032977">
    <property type="term" value="F:membrane insertase activity"/>
    <property type="evidence" value="ECO:0007669"/>
    <property type="project" value="InterPro"/>
</dbReference>
<evidence type="ECO:0000259" key="12">
    <source>
        <dbReference type="Pfam" id="PF02096"/>
    </source>
</evidence>
<feature type="compositionally biased region" description="Polar residues" evidence="10">
    <location>
        <begin position="512"/>
        <end position="524"/>
    </location>
</feature>
<organism evidence="13 14">
    <name type="scientific">Trichoderma asperellum</name>
    <name type="common">Filamentous fungus</name>
    <dbReference type="NCBI Taxonomy" id="101201"/>
    <lineage>
        <taxon>Eukaryota</taxon>
        <taxon>Fungi</taxon>
        <taxon>Dikarya</taxon>
        <taxon>Ascomycota</taxon>
        <taxon>Pezizomycotina</taxon>
        <taxon>Sordariomycetes</taxon>
        <taxon>Hypocreomycetidae</taxon>
        <taxon>Hypocreales</taxon>
        <taxon>Hypocreaceae</taxon>
        <taxon>Trichoderma</taxon>
    </lineage>
</organism>
<evidence type="ECO:0000256" key="3">
    <source>
        <dbReference type="ARBA" id="ARBA00022692"/>
    </source>
</evidence>
<feature type="transmembrane region" description="Helical" evidence="11">
    <location>
        <begin position="337"/>
        <end position="364"/>
    </location>
</feature>
<evidence type="ECO:0000256" key="9">
    <source>
        <dbReference type="RuleBase" id="RU003945"/>
    </source>
</evidence>
<evidence type="ECO:0000256" key="8">
    <source>
        <dbReference type="ARBA" id="ARBA00023136"/>
    </source>
</evidence>
<protein>
    <submittedName>
        <fullName evidence="13">Mitochondrial import protein 1</fullName>
    </submittedName>
</protein>
<comment type="caution">
    <text evidence="13">The sequence shown here is derived from an EMBL/GenBank/DDBJ whole genome shotgun (WGS) entry which is preliminary data.</text>
</comment>
<dbReference type="GO" id="GO:0005741">
    <property type="term" value="C:mitochondrial outer membrane"/>
    <property type="evidence" value="ECO:0007669"/>
    <property type="project" value="InterPro"/>
</dbReference>
<name>A0A6V8QTI1_TRIAP</name>
<dbReference type="InterPro" id="IPR001708">
    <property type="entry name" value="YidC/ALB3/OXA1/COX18"/>
</dbReference>
<dbReference type="InterPro" id="IPR028055">
    <property type="entry name" value="YidC/Oxa/ALB_C"/>
</dbReference>
<reference evidence="13 14" key="1">
    <citation type="submission" date="2020-07" db="EMBL/GenBank/DDBJ databases">
        <title>Trichoderma asperellum IC-1 whole genome shotgun sequence.</title>
        <authorList>
            <person name="Kanamasa S."/>
            <person name="Takahashi H."/>
        </authorList>
    </citation>
    <scope>NUCLEOTIDE SEQUENCE [LARGE SCALE GENOMIC DNA]</scope>
    <source>
        <strain evidence="13 14">IC-1</strain>
    </source>
</reference>
<feature type="transmembrane region" description="Helical" evidence="11">
    <location>
        <begin position="384"/>
        <end position="401"/>
    </location>
</feature>
<keyword evidence="3 9" id="KW-0812">Transmembrane</keyword>
<keyword evidence="7" id="KW-0496">Mitochondrion</keyword>
<feature type="compositionally biased region" description="Low complexity" evidence="10">
    <location>
        <begin position="25"/>
        <end position="37"/>
    </location>
</feature>
<comment type="subcellular location">
    <subcellularLocation>
        <location evidence="9">Membrane</location>
        <topology evidence="9">Multi-pass membrane protein</topology>
    </subcellularLocation>
    <subcellularLocation>
        <location evidence="1">Mitochondrion inner membrane</location>
        <topology evidence="1">Multi-pass membrane protein</topology>
    </subcellularLocation>
</comment>
<dbReference type="InterPro" id="IPR013262">
    <property type="entry name" value="OMP_MIM1/TOM13_mt"/>
</dbReference>
<keyword evidence="5" id="KW-0809">Transit peptide</keyword>
<dbReference type="EMBL" id="BLZH01000005">
    <property type="protein sequence ID" value="GFP55659.1"/>
    <property type="molecule type" value="Genomic_DNA"/>
</dbReference>
<dbReference type="Proteomes" id="UP000517252">
    <property type="component" value="Unassembled WGS sequence"/>
</dbReference>
<evidence type="ECO:0000256" key="1">
    <source>
        <dbReference type="ARBA" id="ARBA00004448"/>
    </source>
</evidence>
<feature type="region of interest" description="Disordered" evidence="10">
    <location>
        <begin position="1"/>
        <end position="37"/>
    </location>
</feature>